<name>A0A0M7A955_9HYPH</name>
<dbReference type="Pfam" id="PF12680">
    <property type="entry name" value="SnoaL_2"/>
    <property type="match status" value="1"/>
</dbReference>
<dbReference type="Proteomes" id="UP000053235">
    <property type="component" value="Unassembled WGS sequence"/>
</dbReference>
<dbReference type="EMBL" id="CXWD01000008">
    <property type="protein sequence ID" value="CTQ70164.1"/>
    <property type="molecule type" value="Genomic_DNA"/>
</dbReference>
<gene>
    <name evidence="2" type="primary">ksi</name>
    <name evidence="2" type="ORF">LAX5112_02388</name>
</gene>
<keyword evidence="3" id="KW-1185">Reference proteome</keyword>
<dbReference type="InterPro" id="IPR037401">
    <property type="entry name" value="SnoaL-like"/>
</dbReference>
<feature type="domain" description="SnoaL-like" evidence="1">
    <location>
        <begin position="15"/>
        <end position="108"/>
    </location>
</feature>
<evidence type="ECO:0000259" key="1">
    <source>
        <dbReference type="Pfam" id="PF12680"/>
    </source>
</evidence>
<dbReference type="Gene3D" id="3.10.450.50">
    <property type="match status" value="1"/>
</dbReference>
<accession>A0A0M7A955</accession>
<sequence length="138" mass="15112">MAAHITPQDAEEICKRYIAAVEAGDLSAIDTLFTQDAIVRTPVSGHKPARAFYAYVFKAISDRKMKLLDVLVGIAAPSRVALHMAYTRTVIGSPPATIETIDIFELTDRFDQISAVNIVYDTAPVRTDFETPKAQIDG</sequence>
<dbReference type="EC" id="5.3.3.1" evidence="2"/>
<keyword evidence="2" id="KW-0413">Isomerase</keyword>
<dbReference type="RefSeq" id="WP_055672005.1">
    <property type="nucleotide sequence ID" value="NZ_CXWD01000008.1"/>
</dbReference>
<reference evidence="3" key="1">
    <citation type="submission" date="2015-07" db="EMBL/GenBank/DDBJ databases">
        <authorList>
            <person name="Rodrigo-Torres Lidia"/>
            <person name="Arahal R.David."/>
        </authorList>
    </citation>
    <scope>NUCLEOTIDE SEQUENCE [LARGE SCALE GENOMIC DNA]</scope>
    <source>
        <strain evidence="3">CECT 5112</strain>
    </source>
</reference>
<dbReference type="GO" id="GO:0004769">
    <property type="term" value="F:steroid Delta-isomerase activity"/>
    <property type="evidence" value="ECO:0007669"/>
    <property type="project" value="UniProtKB-EC"/>
</dbReference>
<proteinExistence type="predicted"/>
<dbReference type="AlphaFoldDB" id="A0A0M7A955"/>
<organism evidence="2 3">
    <name type="scientific">Roseibium alexandrii</name>
    <dbReference type="NCBI Taxonomy" id="388408"/>
    <lineage>
        <taxon>Bacteria</taxon>
        <taxon>Pseudomonadati</taxon>
        <taxon>Pseudomonadota</taxon>
        <taxon>Alphaproteobacteria</taxon>
        <taxon>Hyphomicrobiales</taxon>
        <taxon>Stappiaceae</taxon>
        <taxon>Roseibium</taxon>
    </lineage>
</organism>
<evidence type="ECO:0000313" key="2">
    <source>
        <dbReference type="EMBL" id="CTQ70164.1"/>
    </source>
</evidence>
<evidence type="ECO:0000313" key="3">
    <source>
        <dbReference type="Proteomes" id="UP000053235"/>
    </source>
</evidence>
<dbReference type="InterPro" id="IPR032710">
    <property type="entry name" value="NTF2-like_dom_sf"/>
</dbReference>
<dbReference type="SUPFAM" id="SSF54427">
    <property type="entry name" value="NTF2-like"/>
    <property type="match status" value="1"/>
</dbReference>
<protein>
    <submittedName>
        <fullName evidence="2">Steroid Delta-isomerase</fullName>
        <ecNumber evidence="2">5.3.3.1</ecNumber>
    </submittedName>
</protein>